<keyword evidence="3" id="KW-0804">Transcription</keyword>
<dbReference type="InterPro" id="IPR036735">
    <property type="entry name" value="NGN_dom_sf"/>
</dbReference>
<dbReference type="AlphaFoldDB" id="A0A5E7VRM7"/>
<dbReference type="Proteomes" id="UP000381378">
    <property type="component" value="Unassembled WGS sequence"/>
</dbReference>
<dbReference type="PANTHER" id="PTHR30265:SF7">
    <property type="entry name" value="TRANSCRIPTION ANTITERMINATION PROTEIN RFAH"/>
    <property type="match status" value="1"/>
</dbReference>
<evidence type="ECO:0000313" key="5">
    <source>
        <dbReference type="EMBL" id="VVQ25448.1"/>
    </source>
</evidence>
<dbReference type="NCBIfam" id="TIGR01955">
    <property type="entry name" value="RfaH"/>
    <property type="match status" value="1"/>
</dbReference>
<protein>
    <submittedName>
        <fullName evidence="5">Transcription antitermination protein RfaH</fullName>
    </submittedName>
</protein>
<evidence type="ECO:0000259" key="4">
    <source>
        <dbReference type="SMART" id="SM00738"/>
    </source>
</evidence>
<dbReference type="NCBIfam" id="NF006534">
    <property type="entry name" value="PRK09014.1"/>
    <property type="match status" value="1"/>
</dbReference>
<dbReference type="GO" id="GO:0005829">
    <property type="term" value="C:cytosol"/>
    <property type="evidence" value="ECO:0007669"/>
    <property type="project" value="TreeGrafter"/>
</dbReference>
<dbReference type="CDD" id="cd09892">
    <property type="entry name" value="NGN_SP_RfaH"/>
    <property type="match status" value="1"/>
</dbReference>
<sequence>MDRSGVDLEIAASKNWYVVQCRARQEARALEHLSRQAFTCYLPRLKRERVNRGKKEMVEETLFPGYVFIQMGPQDDWSTLRSTRGVLRVVAFGPHPTPVRDELIESIRQHEVTQQPEALNPGDRLIINQAGFEGLAGLFVAMDGEQRVIVLLNLLNQQRELRVPLERISKA</sequence>
<evidence type="ECO:0000256" key="3">
    <source>
        <dbReference type="ARBA" id="ARBA00023163"/>
    </source>
</evidence>
<dbReference type="PANTHER" id="PTHR30265">
    <property type="entry name" value="RHO-INTERACTING TRANSCRIPTION TERMINATION FACTOR NUSG"/>
    <property type="match status" value="1"/>
</dbReference>
<proteinExistence type="predicted"/>
<name>A0A5E7VRM7_PSEFL</name>
<reference evidence="5 6" key="1">
    <citation type="submission" date="2019-09" db="EMBL/GenBank/DDBJ databases">
        <authorList>
            <person name="Chandra G."/>
            <person name="Truman W A."/>
        </authorList>
    </citation>
    <scope>NUCLEOTIDE SEQUENCE [LARGE SCALE GENOMIC DNA]</scope>
    <source>
        <strain evidence="5">PS928</strain>
    </source>
</reference>
<keyword evidence="1" id="KW-0889">Transcription antitermination</keyword>
<dbReference type="GO" id="GO:0006354">
    <property type="term" value="P:DNA-templated transcription elongation"/>
    <property type="evidence" value="ECO:0007669"/>
    <property type="project" value="InterPro"/>
</dbReference>
<dbReference type="GO" id="GO:0031564">
    <property type="term" value="P:transcription antitermination"/>
    <property type="evidence" value="ECO:0007669"/>
    <property type="project" value="UniProtKB-KW"/>
</dbReference>
<organism evidence="5 6">
    <name type="scientific">Pseudomonas fluorescens</name>
    <dbReference type="NCBI Taxonomy" id="294"/>
    <lineage>
        <taxon>Bacteria</taxon>
        <taxon>Pseudomonadati</taxon>
        <taxon>Pseudomonadota</taxon>
        <taxon>Gammaproteobacteria</taxon>
        <taxon>Pseudomonadales</taxon>
        <taxon>Pseudomonadaceae</taxon>
        <taxon>Pseudomonas</taxon>
    </lineage>
</organism>
<accession>A0A5E7VRM7</accession>
<dbReference type="SUPFAM" id="SSF82679">
    <property type="entry name" value="N-utilization substance G protein NusG, N-terminal domain"/>
    <property type="match status" value="1"/>
</dbReference>
<evidence type="ECO:0000256" key="2">
    <source>
        <dbReference type="ARBA" id="ARBA00023015"/>
    </source>
</evidence>
<dbReference type="RefSeq" id="WP_224791006.1">
    <property type="nucleotide sequence ID" value="NZ_CABVJF010000034.1"/>
</dbReference>
<dbReference type="InterPro" id="IPR006645">
    <property type="entry name" value="NGN-like_dom"/>
</dbReference>
<evidence type="ECO:0000313" key="6">
    <source>
        <dbReference type="Proteomes" id="UP000381378"/>
    </source>
</evidence>
<dbReference type="Pfam" id="PF02357">
    <property type="entry name" value="NusG"/>
    <property type="match status" value="1"/>
</dbReference>
<evidence type="ECO:0000256" key="1">
    <source>
        <dbReference type="ARBA" id="ARBA00022814"/>
    </source>
</evidence>
<dbReference type="InterPro" id="IPR010215">
    <property type="entry name" value="Transcription_antiterm_RfaH"/>
</dbReference>
<dbReference type="Gene3D" id="3.30.70.940">
    <property type="entry name" value="NusG, N-terminal domain"/>
    <property type="match status" value="1"/>
</dbReference>
<dbReference type="EMBL" id="CABVJF010000034">
    <property type="protein sequence ID" value="VVQ25448.1"/>
    <property type="molecule type" value="Genomic_DNA"/>
</dbReference>
<gene>
    <name evidence="5" type="primary">rfaH</name>
    <name evidence="5" type="ORF">PS928_06035</name>
</gene>
<keyword evidence="2" id="KW-0805">Transcription regulation</keyword>
<feature type="domain" description="NusG-like N-terminal" evidence="4">
    <location>
        <begin position="13"/>
        <end position="111"/>
    </location>
</feature>
<dbReference type="InterPro" id="IPR043425">
    <property type="entry name" value="NusG-like"/>
</dbReference>
<dbReference type="SMART" id="SM00738">
    <property type="entry name" value="NGN"/>
    <property type="match status" value="1"/>
</dbReference>